<dbReference type="EMBL" id="DS017227">
    <property type="protein sequence ID" value="KMU92743.1"/>
    <property type="molecule type" value="Genomic_DNA"/>
</dbReference>
<accession>A0A0J8UXT8</accession>
<gene>
    <name evidence="1" type="ORF">CIHG_10556</name>
</gene>
<evidence type="ECO:0000313" key="2">
    <source>
        <dbReference type="Proteomes" id="UP000054563"/>
    </source>
</evidence>
<reference evidence="2" key="1">
    <citation type="journal article" date="2010" name="Genome Res.">
        <title>Population genomic sequencing of Coccidioides fungi reveals recent hybridization and transposon control.</title>
        <authorList>
            <person name="Neafsey D.E."/>
            <person name="Barker B.M."/>
            <person name="Sharpton T.J."/>
            <person name="Stajich J.E."/>
            <person name="Park D.J."/>
            <person name="Whiston E."/>
            <person name="Hung C.-Y."/>
            <person name="McMahan C."/>
            <person name="White J."/>
            <person name="Sykes S."/>
            <person name="Heiman D."/>
            <person name="Young S."/>
            <person name="Zeng Q."/>
            <person name="Abouelleil A."/>
            <person name="Aftuck L."/>
            <person name="Bessette D."/>
            <person name="Brown A."/>
            <person name="FitzGerald M."/>
            <person name="Lui A."/>
            <person name="Macdonald J.P."/>
            <person name="Priest M."/>
            <person name="Orbach M.J."/>
            <person name="Galgiani J.N."/>
            <person name="Kirkland T.N."/>
            <person name="Cole G.T."/>
            <person name="Birren B.W."/>
            <person name="Henn M.R."/>
            <person name="Taylor J.W."/>
            <person name="Rounsley S.D."/>
        </authorList>
    </citation>
    <scope>NUCLEOTIDE SEQUENCE [LARGE SCALE GENOMIC DNA]</scope>
    <source>
        <strain evidence="2">H538.4</strain>
    </source>
</reference>
<name>A0A0J8UXT8_COCIT</name>
<dbReference type="Proteomes" id="UP000054563">
    <property type="component" value="Unassembled WGS sequence"/>
</dbReference>
<proteinExistence type="predicted"/>
<sequence length="110" mass="12527">MSDENFERIFQQEKNDLLLTEDNGPISILLILSTEDNKHTSISFKLLTGDNRPLTEDNRCKSTAFLLTGDNGPTFFVLLTEDNWPTFILLILSAVKEVLLDFHESSKTHN</sequence>
<organism evidence="1 2">
    <name type="scientific">Coccidioides immitis H538.4</name>
    <dbReference type="NCBI Taxonomy" id="396776"/>
    <lineage>
        <taxon>Eukaryota</taxon>
        <taxon>Fungi</taxon>
        <taxon>Dikarya</taxon>
        <taxon>Ascomycota</taxon>
        <taxon>Pezizomycotina</taxon>
        <taxon>Eurotiomycetes</taxon>
        <taxon>Eurotiomycetidae</taxon>
        <taxon>Onygenales</taxon>
        <taxon>Onygenaceae</taxon>
        <taxon>Coccidioides</taxon>
    </lineage>
</organism>
<protein>
    <submittedName>
        <fullName evidence="1">Uncharacterized protein</fullName>
    </submittedName>
</protein>
<evidence type="ECO:0000313" key="1">
    <source>
        <dbReference type="EMBL" id="KMU92743.1"/>
    </source>
</evidence>
<dbReference type="VEuPathDB" id="FungiDB:CIHG_10556"/>
<dbReference type="AlphaFoldDB" id="A0A0J8UXT8"/>